<sequence>MLSEFCYAPIFINDFPSILDTNINILLLVDNTKLYFNIKSISDANILYFGLNTFFQWSEQNLLPLKSKILLKTWMSISKIIYNLKLCYDYKQIMFY</sequence>
<dbReference type="EMBL" id="VUJU01000603">
    <property type="protein sequence ID" value="KAF0769396.1"/>
    <property type="molecule type" value="Genomic_DNA"/>
</dbReference>
<dbReference type="AlphaFoldDB" id="A0A6G0ZEK8"/>
<name>A0A6G0ZEK8_APHCR</name>
<keyword evidence="2" id="KW-1185">Reference proteome</keyword>
<keyword evidence="1" id="KW-0695">RNA-directed DNA polymerase</keyword>
<reference evidence="1 2" key="1">
    <citation type="submission" date="2019-08" db="EMBL/GenBank/DDBJ databases">
        <title>Whole genome of Aphis craccivora.</title>
        <authorList>
            <person name="Voronova N.V."/>
            <person name="Shulinski R.S."/>
            <person name="Bandarenka Y.V."/>
            <person name="Zhorov D.G."/>
            <person name="Warner D."/>
        </authorList>
    </citation>
    <scope>NUCLEOTIDE SEQUENCE [LARGE SCALE GENOMIC DNA]</scope>
    <source>
        <strain evidence="1">180601</strain>
        <tissue evidence="1">Whole Body</tissue>
    </source>
</reference>
<keyword evidence="1" id="KW-0808">Transferase</keyword>
<dbReference type="GO" id="GO:0003964">
    <property type="term" value="F:RNA-directed DNA polymerase activity"/>
    <property type="evidence" value="ECO:0007669"/>
    <property type="project" value="UniProtKB-KW"/>
</dbReference>
<evidence type="ECO:0000313" key="1">
    <source>
        <dbReference type="EMBL" id="KAF0769396.1"/>
    </source>
</evidence>
<protein>
    <submittedName>
        <fullName evidence="1">Putative RNA-directed DNA polymerase</fullName>
    </submittedName>
</protein>
<feature type="non-terminal residue" evidence="1">
    <location>
        <position position="96"/>
    </location>
</feature>
<gene>
    <name evidence="1" type="ORF">FWK35_00006765</name>
</gene>
<evidence type="ECO:0000313" key="2">
    <source>
        <dbReference type="Proteomes" id="UP000478052"/>
    </source>
</evidence>
<proteinExistence type="predicted"/>
<accession>A0A6G0ZEK8</accession>
<keyword evidence="1" id="KW-0548">Nucleotidyltransferase</keyword>
<comment type="caution">
    <text evidence="1">The sequence shown here is derived from an EMBL/GenBank/DDBJ whole genome shotgun (WGS) entry which is preliminary data.</text>
</comment>
<dbReference type="Proteomes" id="UP000478052">
    <property type="component" value="Unassembled WGS sequence"/>
</dbReference>
<organism evidence="1 2">
    <name type="scientific">Aphis craccivora</name>
    <name type="common">Cowpea aphid</name>
    <dbReference type="NCBI Taxonomy" id="307492"/>
    <lineage>
        <taxon>Eukaryota</taxon>
        <taxon>Metazoa</taxon>
        <taxon>Ecdysozoa</taxon>
        <taxon>Arthropoda</taxon>
        <taxon>Hexapoda</taxon>
        <taxon>Insecta</taxon>
        <taxon>Pterygota</taxon>
        <taxon>Neoptera</taxon>
        <taxon>Paraneoptera</taxon>
        <taxon>Hemiptera</taxon>
        <taxon>Sternorrhyncha</taxon>
        <taxon>Aphidomorpha</taxon>
        <taxon>Aphidoidea</taxon>
        <taxon>Aphididae</taxon>
        <taxon>Aphidini</taxon>
        <taxon>Aphis</taxon>
        <taxon>Aphis</taxon>
    </lineage>
</organism>